<evidence type="ECO:0000256" key="2">
    <source>
        <dbReference type="ARBA" id="ARBA00022980"/>
    </source>
</evidence>
<dbReference type="AlphaFoldDB" id="A0A660SL32"/>
<dbReference type="HAMAP" id="MF_00514">
    <property type="entry name" value="Ribosomal_bL35"/>
    <property type="match status" value="1"/>
</dbReference>
<dbReference type="InterPro" id="IPR001706">
    <property type="entry name" value="Ribosomal_bL35"/>
</dbReference>
<dbReference type="InterPro" id="IPR018265">
    <property type="entry name" value="Ribosomal_bL35_CS"/>
</dbReference>
<dbReference type="FunFam" id="4.10.410.60:FF:000001">
    <property type="entry name" value="50S ribosomal protein L35"/>
    <property type="match status" value="1"/>
</dbReference>
<accession>A0A660SL32</accession>
<sequence>MPKKKTKKSLAKRIKITKKGKITRRKAGVSHLLSKKKKKRKRHLRKKKVLEGGSLGRLRRLLTS</sequence>
<evidence type="ECO:0000256" key="1">
    <source>
        <dbReference type="ARBA" id="ARBA00006598"/>
    </source>
</evidence>
<evidence type="ECO:0000256" key="4">
    <source>
        <dbReference type="ARBA" id="ARBA00071664"/>
    </source>
</evidence>
<evidence type="ECO:0000256" key="5">
    <source>
        <dbReference type="HAMAP-Rule" id="MF_00514"/>
    </source>
</evidence>
<dbReference type="EMBL" id="QNBE01000007">
    <property type="protein sequence ID" value="RKX71518.1"/>
    <property type="molecule type" value="Genomic_DNA"/>
</dbReference>
<dbReference type="PRINTS" id="PR00064">
    <property type="entry name" value="RIBOSOMALL35"/>
</dbReference>
<dbReference type="InterPro" id="IPR037229">
    <property type="entry name" value="Ribosomal_bL35_sf"/>
</dbReference>
<dbReference type="SUPFAM" id="SSF143034">
    <property type="entry name" value="L35p-like"/>
    <property type="match status" value="1"/>
</dbReference>
<evidence type="ECO:0000256" key="7">
    <source>
        <dbReference type="SAM" id="MobiDB-lite"/>
    </source>
</evidence>
<dbReference type="Proteomes" id="UP000268469">
    <property type="component" value="Unassembled WGS sequence"/>
</dbReference>
<dbReference type="PROSITE" id="PS00936">
    <property type="entry name" value="RIBOSOMAL_L35"/>
    <property type="match status" value="1"/>
</dbReference>
<keyword evidence="3 5" id="KW-0687">Ribonucleoprotein</keyword>
<dbReference type="Gene3D" id="4.10.410.60">
    <property type="match status" value="1"/>
</dbReference>
<feature type="compositionally biased region" description="Basic residues" evidence="7">
    <location>
        <begin position="20"/>
        <end position="48"/>
    </location>
</feature>
<dbReference type="NCBIfam" id="TIGR00001">
    <property type="entry name" value="rpmI_bact"/>
    <property type="match status" value="1"/>
</dbReference>
<reference evidence="8 9" key="1">
    <citation type="submission" date="2018-06" db="EMBL/GenBank/DDBJ databases">
        <title>Extensive metabolic versatility and redundancy in microbially diverse, dynamic hydrothermal sediments.</title>
        <authorList>
            <person name="Dombrowski N."/>
            <person name="Teske A."/>
            <person name="Baker B.J."/>
        </authorList>
    </citation>
    <scope>NUCLEOTIDE SEQUENCE [LARGE SCALE GENOMIC DNA]</scope>
    <source>
        <strain evidence="8">B36_G15</strain>
    </source>
</reference>
<evidence type="ECO:0000256" key="3">
    <source>
        <dbReference type="ARBA" id="ARBA00023274"/>
    </source>
</evidence>
<evidence type="ECO:0000256" key="6">
    <source>
        <dbReference type="RuleBase" id="RU000568"/>
    </source>
</evidence>
<name>A0A660SL32_UNCW3</name>
<keyword evidence="2 5" id="KW-0689">Ribosomal protein</keyword>
<dbReference type="GO" id="GO:0003735">
    <property type="term" value="F:structural constituent of ribosome"/>
    <property type="evidence" value="ECO:0007669"/>
    <property type="project" value="InterPro"/>
</dbReference>
<dbReference type="GO" id="GO:0006412">
    <property type="term" value="P:translation"/>
    <property type="evidence" value="ECO:0007669"/>
    <property type="project" value="UniProtKB-UniRule"/>
</dbReference>
<dbReference type="InterPro" id="IPR021137">
    <property type="entry name" value="Ribosomal_bL35-like"/>
</dbReference>
<protein>
    <recommendedName>
        <fullName evidence="4 5">Large ribosomal subunit protein bL35</fullName>
    </recommendedName>
</protein>
<dbReference type="GO" id="GO:0015934">
    <property type="term" value="C:large ribosomal subunit"/>
    <property type="evidence" value="ECO:0007669"/>
    <property type="project" value="TreeGrafter"/>
</dbReference>
<evidence type="ECO:0000313" key="8">
    <source>
        <dbReference type="EMBL" id="RKX71518.1"/>
    </source>
</evidence>
<comment type="similarity">
    <text evidence="1 5 6">Belongs to the bacterial ribosomal protein bL35 family.</text>
</comment>
<evidence type="ECO:0000313" key="9">
    <source>
        <dbReference type="Proteomes" id="UP000268469"/>
    </source>
</evidence>
<dbReference type="Pfam" id="PF01632">
    <property type="entry name" value="Ribosomal_L35p"/>
    <property type="match status" value="1"/>
</dbReference>
<organism evidence="8 9">
    <name type="scientific">candidate division WOR-3 bacterium</name>
    <dbReference type="NCBI Taxonomy" id="2052148"/>
    <lineage>
        <taxon>Bacteria</taxon>
        <taxon>Bacteria division WOR-3</taxon>
    </lineage>
</organism>
<dbReference type="PANTHER" id="PTHR33343">
    <property type="entry name" value="54S RIBOSOMAL PROTEIN BL35M"/>
    <property type="match status" value="1"/>
</dbReference>
<dbReference type="PANTHER" id="PTHR33343:SF1">
    <property type="entry name" value="LARGE RIBOSOMAL SUBUNIT PROTEIN BL35M"/>
    <property type="match status" value="1"/>
</dbReference>
<comment type="caution">
    <text evidence="8">The sequence shown here is derived from an EMBL/GenBank/DDBJ whole genome shotgun (WGS) entry which is preliminary data.</text>
</comment>
<proteinExistence type="inferred from homology"/>
<gene>
    <name evidence="5" type="primary">rpmI</name>
    <name evidence="8" type="ORF">DRP53_01300</name>
</gene>
<feature type="region of interest" description="Disordered" evidence="7">
    <location>
        <begin position="20"/>
        <end position="64"/>
    </location>
</feature>